<feature type="transmembrane region" description="Helical" evidence="1">
    <location>
        <begin position="74"/>
        <end position="93"/>
    </location>
</feature>
<feature type="transmembrane region" description="Helical" evidence="1">
    <location>
        <begin position="158"/>
        <end position="181"/>
    </location>
</feature>
<feature type="transmembrane region" description="Helical" evidence="1">
    <location>
        <begin position="12"/>
        <end position="29"/>
    </location>
</feature>
<evidence type="ECO:0000313" key="3">
    <source>
        <dbReference type="Proteomes" id="UP000470771"/>
    </source>
</evidence>
<sequence>MKGLFSKISSDILVAMVIYLIYLFGFFFPEKMWGVHFTAFLSDGLAFVFLLLPLILIIRSQFSFQNSISVNQQIWKIGAILLPIVAMLAFYHFPIPNDFYGNARNFYFVKDTVITQLPQDILLSFFKFEFIPGQGRNGVKLLVDVISFYSQQSLQQSFILLNTFFGGLYVMVLIQLISSFVREVKNRIILSLVFITSPMFLVYFGHIETYAPVFFLLLVWLSLYVKAIRSNNKGLLIPLLMIGLIGLRFHTLFILLVPAFLILSISFYAPSLSKRIGTLKKTFLYIYLPLLVVGLVAYFFIFKDYNDPRKLTDFTDIERLFLPMVSPEAPLDKYNLFSFNHFLDFANVILLWSPALLFLLITIFSFRKKINWNSLEVSSLILTFAIFCTFLFAINPLLSMPMDWDLFMFPVTILFVFSLVLLQKIELNYFTLKRTVLLLATTLLCIPPFLTILSAKPNSNRVESVGKHIYKTYYEHGSTYILYAIGQSESQELYETRLEEVIAELQPFSMLGNDKQYADLLIDYSFVVARKDLMLGRNIFLSSMDYSVPDQKFDAHINGINQQLMERGYAFSAVDQSRAMDYFNKAQVQESENSILSLQNYKAAFFYYPISSKINYALLEAYFKLEDFQSAYQQAIYLSKIEDVPARKKLRILIHTSLEADEFDATAMHCKEYLTLLKEDQLIQEIYSRLLSNDQVEELKYLFRRREWSNSLENRQRKSPDKN</sequence>
<dbReference type="Proteomes" id="UP000470771">
    <property type="component" value="Unassembled WGS sequence"/>
</dbReference>
<keyword evidence="1" id="KW-1133">Transmembrane helix</keyword>
<dbReference type="AlphaFoldDB" id="A0A6N9NLP0"/>
<name>A0A6N9NLP0_9FLAO</name>
<dbReference type="RefSeq" id="WP_160633762.1">
    <property type="nucleotide sequence ID" value="NZ_WWNE01000010.1"/>
</dbReference>
<feature type="transmembrane region" description="Helical" evidence="1">
    <location>
        <begin position="35"/>
        <end position="58"/>
    </location>
</feature>
<feature type="transmembrane region" description="Helical" evidence="1">
    <location>
        <begin position="188"/>
        <end position="204"/>
    </location>
</feature>
<evidence type="ECO:0000313" key="2">
    <source>
        <dbReference type="EMBL" id="NBG66804.1"/>
    </source>
</evidence>
<protein>
    <submittedName>
        <fullName evidence="2">Uncharacterized protein</fullName>
    </submittedName>
</protein>
<feature type="transmembrane region" description="Helical" evidence="1">
    <location>
        <begin position="345"/>
        <end position="366"/>
    </location>
</feature>
<gene>
    <name evidence="2" type="ORF">GQN54_11820</name>
</gene>
<reference evidence="2 3" key="1">
    <citation type="submission" date="2019-12" db="EMBL/GenBank/DDBJ databases">
        <authorList>
            <person name="Zhao J."/>
        </authorList>
    </citation>
    <scope>NUCLEOTIDE SEQUENCE [LARGE SCALE GENOMIC DNA]</scope>
    <source>
        <strain evidence="2 3">S-15</strain>
    </source>
</reference>
<feature type="transmembrane region" description="Helical" evidence="1">
    <location>
        <begin position="255"/>
        <end position="272"/>
    </location>
</feature>
<feature type="transmembrane region" description="Helical" evidence="1">
    <location>
        <begin position="284"/>
        <end position="302"/>
    </location>
</feature>
<feature type="transmembrane region" description="Helical" evidence="1">
    <location>
        <begin position="404"/>
        <end position="423"/>
    </location>
</feature>
<feature type="transmembrane region" description="Helical" evidence="1">
    <location>
        <begin position="378"/>
        <end position="398"/>
    </location>
</feature>
<organism evidence="2 3">
    <name type="scientific">Acidiluteibacter ferrifornacis</name>
    <dbReference type="NCBI Taxonomy" id="2692424"/>
    <lineage>
        <taxon>Bacteria</taxon>
        <taxon>Pseudomonadati</taxon>
        <taxon>Bacteroidota</taxon>
        <taxon>Flavobacteriia</taxon>
        <taxon>Flavobacteriales</taxon>
        <taxon>Cryomorphaceae</taxon>
        <taxon>Acidiluteibacter</taxon>
    </lineage>
</organism>
<keyword evidence="3" id="KW-1185">Reference proteome</keyword>
<accession>A0A6N9NLP0</accession>
<proteinExistence type="predicted"/>
<keyword evidence="1" id="KW-0812">Transmembrane</keyword>
<evidence type="ECO:0000256" key="1">
    <source>
        <dbReference type="SAM" id="Phobius"/>
    </source>
</evidence>
<comment type="caution">
    <text evidence="2">The sequence shown here is derived from an EMBL/GenBank/DDBJ whole genome shotgun (WGS) entry which is preliminary data.</text>
</comment>
<dbReference type="EMBL" id="WWNE01000010">
    <property type="protein sequence ID" value="NBG66804.1"/>
    <property type="molecule type" value="Genomic_DNA"/>
</dbReference>
<keyword evidence="1" id="KW-0472">Membrane</keyword>
<feature type="transmembrane region" description="Helical" evidence="1">
    <location>
        <begin position="435"/>
        <end position="455"/>
    </location>
</feature>